<comment type="catalytic activity">
    <reaction evidence="1">
        <text>ATP + protein L-histidine = ADP + protein N-phospho-L-histidine.</text>
        <dbReference type="EC" id="2.7.13.3"/>
    </reaction>
</comment>
<feature type="domain" description="GAF" evidence="8">
    <location>
        <begin position="19"/>
        <end position="162"/>
    </location>
</feature>
<evidence type="ECO:0000256" key="5">
    <source>
        <dbReference type="ARBA" id="ARBA00022741"/>
    </source>
</evidence>
<evidence type="ECO:0000259" key="8">
    <source>
        <dbReference type="SMART" id="SM00065"/>
    </source>
</evidence>
<dbReference type="SUPFAM" id="SSF55781">
    <property type="entry name" value="GAF domain-like"/>
    <property type="match status" value="1"/>
</dbReference>
<evidence type="ECO:0000256" key="1">
    <source>
        <dbReference type="ARBA" id="ARBA00000085"/>
    </source>
</evidence>
<keyword evidence="5" id="KW-0547">Nucleotide-binding</keyword>
<sequence>MKEQARLTALSETKLLDTDPDPRFDRLTRLAANSLETEIALVSLIDADRQWFKSCYGLGTKETSRDIAFCEYAIRANEIMVVLDAAKDVRFADNPLVVGEPFIRFYAGAPLITRDGHALGTLCVIDPKPRESFDETDRQILRDLAAGVMVEIEADARKRQVHDLSVINRELEHRMGNMYAHVTSLISLLDKSEVEHGQFVRRLREKINTLAETQSMLSRNNWQSVSIRELAIKSLQPFEPEPDNPLIAIQDQDDFHITARAAFAMSLLLNELGTNSVKHGALGSTGGRAAFGWTQGDLMQFNWQEKLIAPREAREPGSGFGSLILKRIVPKTFGGQAVFDIQPEGFNYSVTALPDRVRMLSER</sequence>
<evidence type="ECO:0000256" key="7">
    <source>
        <dbReference type="ARBA" id="ARBA00022840"/>
    </source>
</evidence>
<evidence type="ECO:0000259" key="9">
    <source>
        <dbReference type="SMART" id="SM00911"/>
    </source>
</evidence>
<comment type="caution">
    <text evidence="10">The sequence shown here is derived from an EMBL/GenBank/DDBJ whole genome shotgun (WGS) entry which is preliminary data.</text>
</comment>
<keyword evidence="11" id="KW-1185">Reference proteome</keyword>
<evidence type="ECO:0000256" key="4">
    <source>
        <dbReference type="ARBA" id="ARBA00022679"/>
    </source>
</evidence>
<evidence type="ECO:0000256" key="2">
    <source>
        <dbReference type="ARBA" id="ARBA00012438"/>
    </source>
</evidence>
<keyword evidence="4" id="KW-0808">Transferase</keyword>
<gene>
    <name evidence="10" type="ORF">GCM10011503_16740</name>
</gene>
<accession>A0ABQ1JJJ9</accession>
<evidence type="ECO:0000313" key="10">
    <source>
        <dbReference type="EMBL" id="GGB68793.1"/>
    </source>
</evidence>
<feature type="domain" description="Signal transduction histidine kinase HWE region" evidence="9">
    <location>
        <begin position="170"/>
        <end position="253"/>
    </location>
</feature>
<dbReference type="Proteomes" id="UP000628854">
    <property type="component" value="Unassembled WGS sequence"/>
</dbReference>
<evidence type="ECO:0000256" key="3">
    <source>
        <dbReference type="ARBA" id="ARBA00022553"/>
    </source>
</evidence>
<dbReference type="RefSeq" id="WP_084392966.1">
    <property type="nucleotide sequence ID" value="NZ_BMKF01000002.1"/>
</dbReference>
<keyword evidence="6" id="KW-0418">Kinase</keyword>
<dbReference type="EC" id="2.7.13.3" evidence="2"/>
<dbReference type="PANTHER" id="PTHR43102:SF2">
    <property type="entry name" value="GAF DOMAIN-CONTAINING PROTEIN"/>
    <property type="match status" value="1"/>
</dbReference>
<keyword evidence="3" id="KW-0597">Phosphoprotein</keyword>
<dbReference type="Gene3D" id="3.30.450.40">
    <property type="match status" value="1"/>
</dbReference>
<dbReference type="EMBL" id="BMKF01000002">
    <property type="protein sequence ID" value="GGB68793.1"/>
    <property type="molecule type" value="Genomic_DNA"/>
</dbReference>
<dbReference type="InterPro" id="IPR003018">
    <property type="entry name" value="GAF"/>
</dbReference>
<keyword evidence="7" id="KW-0067">ATP-binding</keyword>
<dbReference type="Pfam" id="PF07536">
    <property type="entry name" value="HWE_HK"/>
    <property type="match status" value="1"/>
</dbReference>
<dbReference type="SMART" id="SM00911">
    <property type="entry name" value="HWE_HK"/>
    <property type="match status" value="1"/>
</dbReference>
<evidence type="ECO:0000256" key="6">
    <source>
        <dbReference type="ARBA" id="ARBA00022777"/>
    </source>
</evidence>
<protein>
    <recommendedName>
        <fullName evidence="2">histidine kinase</fullName>
        <ecNumber evidence="2">2.7.13.3</ecNumber>
    </recommendedName>
</protein>
<name>A0ABQ1JJJ9_9PROT</name>
<dbReference type="PANTHER" id="PTHR43102">
    <property type="entry name" value="SLR1143 PROTEIN"/>
    <property type="match status" value="1"/>
</dbReference>
<proteinExistence type="predicted"/>
<organism evidence="10 11">
    <name type="scientific">Henriciella pelagia</name>
    <dbReference type="NCBI Taxonomy" id="1977912"/>
    <lineage>
        <taxon>Bacteria</taxon>
        <taxon>Pseudomonadati</taxon>
        <taxon>Pseudomonadota</taxon>
        <taxon>Alphaproteobacteria</taxon>
        <taxon>Hyphomonadales</taxon>
        <taxon>Hyphomonadaceae</taxon>
        <taxon>Henriciella</taxon>
    </lineage>
</organism>
<reference evidence="11" key="1">
    <citation type="journal article" date="2019" name="Int. J. Syst. Evol. Microbiol.">
        <title>The Global Catalogue of Microorganisms (GCM) 10K type strain sequencing project: providing services to taxonomists for standard genome sequencing and annotation.</title>
        <authorList>
            <consortium name="The Broad Institute Genomics Platform"/>
            <consortium name="The Broad Institute Genome Sequencing Center for Infectious Disease"/>
            <person name="Wu L."/>
            <person name="Ma J."/>
        </authorList>
    </citation>
    <scope>NUCLEOTIDE SEQUENCE [LARGE SCALE GENOMIC DNA]</scope>
    <source>
        <strain evidence="11">CGMCC 1.15928</strain>
    </source>
</reference>
<evidence type="ECO:0000313" key="11">
    <source>
        <dbReference type="Proteomes" id="UP000628854"/>
    </source>
</evidence>
<dbReference type="SMART" id="SM00065">
    <property type="entry name" value="GAF"/>
    <property type="match status" value="1"/>
</dbReference>
<dbReference type="InterPro" id="IPR011102">
    <property type="entry name" value="Sig_transdc_His_kinase_HWE"/>
</dbReference>
<dbReference type="InterPro" id="IPR029016">
    <property type="entry name" value="GAF-like_dom_sf"/>
</dbReference>
<dbReference type="Pfam" id="PF01590">
    <property type="entry name" value="GAF"/>
    <property type="match status" value="1"/>
</dbReference>